<comment type="pathway">
    <text evidence="1">Cofactor biosynthesis; FAD biosynthesis; FAD from FMN: step 1/1.</text>
</comment>
<comment type="catalytic activity">
    <reaction evidence="10">
        <text>FMN + ATP + H(+) = FAD + diphosphate</text>
        <dbReference type="Rhea" id="RHEA:17237"/>
        <dbReference type="ChEBI" id="CHEBI:15378"/>
        <dbReference type="ChEBI" id="CHEBI:30616"/>
        <dbReference type="ChEBI" id="CHEBI:33019"/>
        <dbReference type="ChEBI" id="CHEBI:57692"/>
        <dbReference type="ChEBI" id="CHEBI:58210"/>
        <dbReference type="EC" id="2.7.7.2"/>
    </reaction>
</comment>
<dbReference type="NCBIfam" id="NF045965">
    <property type="entry name" value="RibF_rel"/>
    <property type="match status" value="1"/>
</dbReference>
<evidence type="ECO:0000313" key="12">
    <source>
        <dbReference type="EMBL" id="WLP85421.1"/>
    </source>
</evidence>
<keyword evidence="6" id="KW-0548">Nucleotidyltransferase</keyword>
<dbReference type="Pfam" id="PF06574">
    <property type="entry name" value="FAD_syn"/>
    <property type="match status" value="1"/>
</dbReference>
<proteinExistence type="predicted"/>
<accession>A0ABY9HA95</accession>
<evidence type="ECO:0000259" key="11">
    <source>
        <dbReference type="Pfam" id="PF06574"/>
    </source>
</evidence>
<keyword evidence="9" id="KW-0067">ATP-binding</keyword>
<dbReference type="InterPro" id="IPR014729">
    <property type="entry name" value="Rossmann-like_a/b/a_fold"/>
</dbReference>
<keyword evidence="3" id="KW-0285">Flavoprotein</keyword>
<dbReference type="Proteomes" id="UP001237011">
    <property type="component" value="Chromosome"/>
</dbReference>
<evidence type="ECO:0000313" key="13">
    <source>
        <dbReference type="Proteomes" id="UP001237011"/>
    </source>
</evidence>
<protein>
    <recommendedName>
        <fullName evidence="2">FAD synthase</fullName>
        <ecNumber evidence="2">2.7.7.2</ecNumber>
    </recommendedName>
</protein>
<sequence length="277" mass="32074">MNDLIIYNLGEFTPQDTDNFILGSFESFHLGHYQLFKQAQANGGRIILVCFNAEKGMPKFKDTIFMDNYAKYEQLARLPFDAIIQLEFDKISHYEGLEFLQALAQGKYVNFIAGEDFKFGFQGAWKLEDFATEEFNNTFNIQVIPLLKDLNVKISTSKLKESLEFGHLDFVNSLIVYDYAFSGIVDGNKININPKLAKIHSGLYASLFHIDEFVYYGILHINKKHERMIHLFGYEINEQFNNHRVVVEIKKQVRIITSNFDDSILEKDIIRAKNALI</sequence>
<keyword evidence="5" id="KW-0808">Transferase</keyword>
<dbReference type="RefSeq" id="WP_305937857.1">
    <property type="nucleotide sequence ID" value="NZ_CP132191.1"/>
</dbReference>
<dbReference type="EMBL" id="CP132191">
    <property type="protein sequence ID" value="WLP85421.1"/>
    <property type="molecule type" value="Genomic_DNA"/>
</dbReference>
<evidence type="ECO:0000256" key="6">
    <source>
        <dbReference type="ARBA" id="ARBA00022695"/>
    </source>
</evidence>
<evidence type="ECO:0000256" key="10">
    <source>
        <dbReference type="ARBA" id="ARBA00049494"/>
    </source>
</evidence>
<dbReference type="EC" id="2.7.7.2" evidence="2"/>
<dbReference type="InterPro" id="IPR015864">
    <property type="entry name" value="FAD_synthase"/>
</dbReference>
<organism evidence="12 13">
    <name type="scientific">Mycoplasma seminis</name>
    <dbReference type="NCBI Taxonomy" id="512749"/>
    <lineage>
        <taxon>Bacteria</taxon>
        <taxon>Bacillati</taxon>
        <taxon>Mycoplasmatota</taxon>
        <taxon>Mollicutes</taxon>
        <taxon>Mycoplasmataceae</taxon>
        <taxon>Mycoplasma</taxon>
    </lineage>
</organism>
<evidence type="ECO:0000256" key="8">
    <source>
        <dbReference type="ARBA" id="ARBA00022827"/>
    </source>
</evidence>
<feature type="domain" description="FAD synthetase" evidence="11">
    <location>
        <begin position="21"/>
        <end position="157"/>
    </location>
</feature>
<evidence type="ECO:0000256" key="1">
    <source>
        <dbReference type="ARBA" id="ARBA00004726"/>
    </source>
</evidence>
<reference evidence="12" key="1">
    <citation type="submission" date="2023-08" db="EMBL/GenBank/DDBJ databases">
        <title>Complete genome sequence of Mycoplasma seminis 2200.</title>
        <authorList>
            <person name="Spergser J."/>
        </authorList>
    </citation>
    <scope>NUCLEOTIDE SEQUENCE [LARGE SCALE GENOMIC DNA]</scope>
    <source>
        <strain evidence="12">2200</strain>
    </source>
</reference>
<dbReference type="NCBIfam" id="NF005518">
    <property type="entry name" value="PRK07143.1"/>
    <property type="match status" value="1"/>
</dbReference>
<gene>
    <name evidence="12" type="ORF">Q8852_03810</name>
</gene>
<dbReference type="Gene3D" id="3.40.50.620">
    <property type="entry name" value="HUPs"/>
    <property type="match status" value="1"/>
</dbReference>
<keyword evidence="4" id="KW-0288">FMN</keyword>
<evidence type="ECO:0000256" key="3">
    <source>
        <dbReference type="ARBA" id="ARBA00022630"/>
    </source>
</evidence>
<evidence type="ECO:0000256" key="2">
    <source>
        <dbReference type="ARBA" id="ARBA00012393"/>
    </source>
</evidence>
<evidence type="ECO:0000256" key="5">
    <source>
        <dbReference type="ARBA" id="ARBA00022679"/>
    </source>
</evidence>
<evidence type="ECO:0000256" key="7">
    <source>
        <dbReference type="ARBA" id="ARBA00022741"/>
    </source>
</evidence>
<dbReference type="SUPFAM" id="SSF52374">
    <property type="entry name" value="Nucleotidylyl transferase"/>
    <property type="match status" value="1"/>
</dbReference>
<evidence type="ECO:0000256" key="4">
    <source>
        <dbReference type="ARBA" id="ARBA00022643"/>
    </source>
</evidence>
<keyword evidence="7" id="KW-0547">Nucleotide-binding</keyword>
<name>A0ABY9HA95_9MOLU</name>
<evidence type="ECO:0000256" key="9">
    <source>
        <dbReference type="ARBA" id="ARBA00022840"/>
    </source>
</evidence>
<keyword evidence="8" id="KW-0274">FAD</keyword>
<keyword evidence="13" id="KW-1185">Reference proteome</keyword>